<keyword evidence="1 2" id="KW-0694">RNA-binding</keyword>
<dbReference type="PANTHER" id="PTHR19965:SF35">
    <property type="entry name" value="RNA ANNEALING PROTEIN YRA1"/>
    <property type="match status" value="1"/>
</dbReference>
<feature type="region of interest" description="Disordered" evidence="3">
    <location>
        <begin position="317"/>
        <end position="367"/>
    </location>
</feature>
<accession>A0A9N9KKZ3</accession>
<dbReference type="PROSITE" id="PS50102">
    <property type="entry name" value="RRM"/>
    <property type="match status" value="1"/>
</dbReference>
<evidence type="ECO:0000259" key="4">
    <source>
        <dbReference type="PROSITE" id="PS50102"/>
    </source>
</evidence>
<dbReference type="PANTHER" id="PTHR19965">
    <property type="entry name" value="RNA AND EXPORT FACTOR BINDING PROTEIN"/>
    <property type="match status" value="1"/>
</dbReference>
<proteinExistence type="predicted"/>
<dbReference type="InterPro" id="IPR051229">
    <property type="entry name" value="ALYREF_mRNA_export"/>
</dbReference>
<feature type="compositionally biased region" description="Low complexity" evidence="3">
    <location>
        <begin position="334"/>
        <end position="345"/>
    </location>
</feature>
<evidence type="ECO:0000313" key="5">
    <source>
        <dbReference type="EMBL" id="CAG8949615.1"/>
    </source>
</evidence>
<organism evidence="5 6">
    <name type="scientific">Hymenoscyphus fraxineus</name>
    <dbReference type="NCBI Taxonomy" id="746836"/>
    <lineage>
        <taxon>Eukaryota</taxon>
        <taxon>Fungi</taxon>
        <taxon>Dikarya</taxon>
        <taxon>Ascomycota</taxon>
        <taxon>Pezizomycotina</taxon>
        <taxon>Leotiomycetes</taxon>
        <taxon>Helotiales</taxon>
        <taxon>Helotiaceae</taxon>
        <taxon>Hymenoscyphus</taxon>
    </lineage>
</organism>
<evidence type="ECO:0000256" key="1">
    <source>
        <dbReference type="ARBA" id="ARBA00022884"/>
    </source>
</evidence>
<name>A0A9N9KKZ3_9HELO</name>
<dbReference type="InterPro" id="IPR000504">
    <property type="entry name" value="RRM_dom"/>
</dbReference>
<gene>
    <name evidence="5" type="ORF">HYFRA_00007848</name>
</gene>
<keyword evidence="6" id="KW-1185">Reference proteome</keyword>
<dbReference type="SUPFAM" id="SSF54928">
    <property type="entry name" value="RNA-binding domain, RBD"/>
    <property type="match status" value="1"/>
</dbReference>
<dbReference type="EMBL" id="CAJVRL010000014">
    <property type="protein sequence ID" value="CAG8949615.1"/>
    <property type="molecule type" value="Genomic_DNA"/>
</dbReference>
<feature type="domain" description="RRM" evidence="4">
    <location>
        <begin position="247"/>
        <end position="307"/>
    </location>
</feature>
<dbReference type="InterPro" id="IPR025715">
    <property type="entry name" value="FoP_C"/>
</dbReference>
<sequence length="421" mass="45036">MSGKLDQSLDEILSSTNRRSSVRGGAKGSAVTRRSRRTAKPTVAPPVGGVKKPQRGGKTGAKAIPTGPSGLSGESKILVSNLPKDVTEAMVKIEVELVAVLQMNMILWKVAWQAPFRTYCRHGQFVIPLYLFISSGRPKCVTASGTAGQAAAQHAYLFRDQKLQAVSQRGQLLWFPTTRHKHGIGASSSVSDFQISRFQPTPQNSIVYLDLRVRSSNIGFGKTWNFILRKRLNDLLTPAARSLSPVEYFVKSVGPVKKVEVSYGPGGVSRGIATIFFARPDSATKALETLSGVLVDGRSMKIDIILDARRAAAIPPPKGLGERITQPKAQPKSAAVTKGTTAARGKAARGRGGKTAKNARPAKKTAEELDSEMADYFGGANTEAAQPAANGTNGDAAMDDEILVSYIELGSMMQNVLTMTQ</sequence>
<reference evidence="5" key="1">
    <citation type="submission" date="2021-07" db="EMBL/GenBank/DDBJ databases">
        <authorList>
            <person name="Durling M."/>
        </authorList>
    </citation>
    <scope>NUCLEOTIDE SEQUENCE</scope>
</reference>
<dbReference type="GO" id="GO:0005634">
    <property type="term" value="C:nucleus"/>
    <property type="evidence" value="ECO:0007669"/>
    <property type="project" value="TreeGrafter"/>
</dbReference>
<dbReference type="AlphaFoldDB" id="A0A9N9KKZ3"/>
<evidence type="ECO:0000256" key="3">
    <source>
        <dbReference type="SAM" id="MobiDB-lite"/>
    </source>
</evidence>
<evidence type="ECO:0000256" key="2">
    <source>
        <dbReference type="PROSITE-ProRule" id="PRU00176"/>
    </source>
</evidence>
<dbReference type="Gene3D" id="3.30.70.330">
    <property type="match status" value="1"/>
</dbReference>
<dbReference type="InterPro" id="IPR035979">
    <property type="entry name" value="RBD_domain_sf"/>
</dbReference>
<dbReference type="GO" id="GO:0003729">
    <property type="term" value="F:mRNA binding"/>
    <property type="evidence" value="ECO:0007669"/>
    <property type="project" value="TreeGrafter"/>
</dbReference>
<dbReference type="Proteomes" id="UP000696280">
    <property type="component" value="Unassembled WGS sequence"/>
</dbReference>
<dbReference type="SMART" id="SM01218">
    <property type="entry name" value="FoP_duplication"/>
    <property type="match status" value="1"/>
</dbReference>
<evidence type="ECO:0000313" key="6">
    <source>
        <dbReference type="Proteomes" id="UP000696280"/>
    </source>
</evidence>
<feature type="region of interest" description="Disordered" evidence="3">
    <location>
        <begin position="1"/>
        <end position="67"/>
    </location>
</feature>
<dbReference type="InterPro" id="IPR012677">
    <property type="entry name" value="Nucleotide-bd_a/b_plait_sf"/>
</dbReference>
<dbReference type="OrthoDB" id="346839at2759"/>
<dbReference type="Pfam" id="PF00076">
    <property type="entry name" value="RRM_1"/>
    <property type="match status" value="1"/>
</dbReference>
<protein>
    <recommendedName>
        <fullName evidence="4">RRM domain-containing protein</fullName>
    </recommendedName>
</protein>
<comment type="caution">
    <text evidence="5">The sequence shown here is derived from an EMBL/GenBank/DDBJ whole genome shotgun (WGS) entry which is preliminary data.</text>
</comment>